<reference evidence="2" key="1">
    <citation type="journal article" date="2019" name="Int. J. Syst. Evol. Microbiol.">
        <title>The Global Catalogue of Microorganisms (GCM) 10K type strain sequencing project: providing services to taxonomists for standard genome sequencing and annotation.</title>
        <authorList>
            <consortium name="The Broad Institute Genomics Platform"/>
            <consortium name="The Broad Institute Genome Sequencing Center for Infectious Disease"/>
            <person name="Wu L."/>
            <person name="Ma J."/>
        </authorList>
    </citation>
    <scope>NUCLEOTIDE SEQUENCE [LARGE SCALE GENOMIC DNA]</scope>
    <source>
        <strain evidence="2">JCM 31202</strain>
    </source>
</reference>
<comment type="caution">
    <text evidence="1">The sequence shown here is derived from an EMBL/GenBank/DDBJ whole genome shotgun (WGS) entry which is preliminary data.</text>
</comment>
<gene>
    <name evidence="1" type="ORF">ACFQ11_13985</name>
</gene>
<sequence length="84" mass="8832">MPASTTRPRSSSIGAVHTEVGGAIGVESGARQIVVGRISPAGPSVLSDAGWRAAARRSARKVGYRGRITVGGDLYRFAVARRRR</sequence>
<dbReference type="Proteomes" id="UP001596972">
    <property type="component" value="Unassembled WGS sequence"/>
</dbReference>
<accession>A0ABW3EPC4</accession>
<protein>
    <submittedName>
        <fullName evidence="1">Uncharacterized protein</fullName>
    </submittedName>
</protein>
<name>A0ABW3EPC4_9ACTN</name>
<evidence type="ECO:0000313" key="1">
    <source>
        <dbReference type="EMBL" id="MFD0901505.1"/>
    </source>
</evidence>
<dbReference type="RefSeq" id="WP_378298718.1">
    <property type="nucleotide sequence ID" value="NZ_JBHTJA010000021.1"/>
</dbReference>
<evidence type="ECO:0000313" key="2">
    <source>
        <dbReference type="Proteomes" id="UP001596972"/>
    </source>
</evidence>
<dbReference type="EMBL" id="JBHTJA010000021">
    <property type="protein sequence ID" value="MFD0901505.1"/>
    <property type="molecule type" value="Genomic_DNA"/>
</dbReference>
<proteinExistence type="predicted"/>
<organism evidence="1 2">
    <name type="scientific">Actinomadura sediminis</name>
    <dbReference type="NCBI Taxonomy" id="1038904"/>
    <lineage>
        <taxon>Bacteria</taxon>
        <taxon>Bacillati</taxon>
        <taxon>Actinomycetota</taxon>
        <taxon>Actinomycetes</taxon>
        <taxon>Streptosporangiales</taxon>
        <taxon>Thermomonosporaceae</taxon>
        <taxon>Actinomadura</taxon>
    </lineage>
</organism>
<keyword evidence="2" id="KW-1185">Reference proteome</keyword>